<gene>
    <name evidence="1" type="ORF">S3_893_0009</name>
</gene>
<dbReference type="AlphaFoldDB" id="F4MM82"/>
<reference evidence="1" key="1">
    <citation type="submission" date="2010-05" db="EMBL/GenBank/DDBJ databases">
        <authorList>
            <person name="Genoscope - CEA"/>
        </authorList>
    </citation>
    <scope>NUCLEOTIDE SEQUENCE</scope>
</reference>
<name>F4MM82_9BACT</name>
<protein>
    <submittedName>
        <fullName evidence="1">Uncharacterized protein family UPF0093</fullName>
    </submittedName>
</protein>
<sequence length="183" mass="21425">MSMDLTTLKSRVNNYHEILGNIKSFRQDWKKTLKLMIIKTLEEAIKETKLSADIVIKDQVENLEAIVLDLGRTHSGMQEKVEDTDIKKTIIKTQGALVYQQLFNGKVMVMIVYPYIDGYGEPRPPKNLEILRPHELRQEYIIRHMEEFLNEVTQWEDYDDDLPEKSVIGFNKPIDSQQETLEN</sequence>
<dbReference type="EMBL" id="FQ032814">
    <property type="protein sequence ID" value="CBL87245.1"/>
    <property type="molecule type" value="Genomic_DNA"/>
</dbReference>
<proteinExistence type="predicted"/>
<evidence type="ECO:0000313" key="1">
    <source>
        <dbReference type="EMBL" id="CBL87245.1"/>
    </source>
</evidence>
<accession>F4MM82</accession>
<organism evidence="1">
    <name type="scientific">uncultured Sphingobacteriia bacterium</name>
    <dbReference type="NCBI Taxonomy" id="246143"/>
    <lineage>
        <taxon>Bacteria</taxon>
        <taxon>Pseudomonadati</taxon>
        <taxon>Bacteroidota</taxon>
        <taxon>Sphingobacteriia</taxon>
        <taxon>environmental samples</taxon>
    </lineage>
</organism>